<dbReference type="AlphaFoldDB" id="A0AAD6ZRB2"/>
<gene>
    <name evidence="1" type="ORF">DFH08DRAFT_1019594</name>
</gene>
<organism evidence="1 2">
    <name type="scientific">Mycena albidolilacea</name>
    <dbReference type="NCBI Taxonomy" id="1033008"/>
    <lineage>
        <taxon>Eukaryota</taxon>
        <taxon>Fungi</taxon>
        <taxon>Dikarya</taxon>
        <taxon>Basidiomycota</taxon>
        <taxon>Agaricomycotina</taxon>
        <taxon>Agaricomycetes</taxon>
        <taxon>Agaricomycetidae</taxon>
        <taxon>Agaricales</taxon>
        <taxon>Marasmiineae</taxon>
        <taxon>Mycenaceae</taxon>
        <taxon>Mycena</taxon>
    </lineage>
</organism>
<sequence length="267" mass="29535">MEMPPPLMGQIQDLLSQLNNRQLKANLLIESIGVWKYYPIANPEALASQLWSFSRTSMIQICNISSLYDTVLSRAQQDAHESQKLAKVSGSLYEEANAVCAEAACWSDLGRYKQCLSLSIRAQSLLNLCGMASGDANFGIMSTQAEVHKCKSEYSEAWTIQTKILQISTNQSAYGHATALLGLAEIAVSLGVLKYDVQRNIDLARSKSTTLNLKSWIICCDTILADLYLREKDLTAAKRLFKKCLKLATEHSEIKLFCLEQLGNAGS</sequence>
<proteinExistence type="predicted"/>
<keyword evidence="2" id="KW-1185">Reference proteome</keyword>
<dbReference type="Proteomes" id="UP001218218">
    <property type="component" value="Unassembled WGS sequence"/>
</dbReference>
<dbReference type="InterPro" id="IPR011990">
    <property type="entry name" value="TPR-like_helical_dom_sf"/>
</dbReference>
<dbReference type="Gene3D" id="1.25.40.10">
    <property type="entry name" value="Tetratricopeptide repeat domain"/>
    <property type="match status" value="1"/>
</dbReference>
<comment type="caution">
    <text evidence="1">The sequence shown here is derived from an EMBL/GenBank/DDBJ whole genome shotgun (WGS) entry which is preliminary data.</text>
</comment>
<reference evidence="1" key="1">
    <citation type="submission" date="2023-03" db="EMBL/GenBank/DDBJ databases">
        <title>Massive genome expansion in bonnet fungi (Mycena s.s.) driven by repeated elements and novel gene families across ecological guilds.</title>
        <authorList>
            <consortium name="Lawrence Berkeley National Laboratory"/>
            <person name="Harder C.B."/>
            <person name="Miyauchi S."/>
            <person name="Viragh M."/>
            <person name="Kuo A."/>
            <person name="Thoen E."/>
            <person name="Andreopoulos B."/>
            <person name="Lu D."/>
            <person name="Skrede I."/>
            <person name="Drula E."/>
            <person name="Henrissat B."/>
            <person name="Morin E."/>
            <person name="Kohler A."/>
            <person name="Barry K."/>
            <person name="LaButti K."/>
            <person name="Morin E."/>
            <person name="Salamov A."/>
            <person name="Lipzen A."/>
            <person name="Mereny Z."/>
            <person name="Hegedus B."/>
            <person name="Baldrian P."/>
            <person name="Stursova M."/>
            <person name="Weitz H."/>
            <person name="Taylor A."/>
            <person name="Grigoriev I.V."/>
            <person name="Nagy L.G."/>
            <person name="Martin F."/>
            <person name="Kauserud H."/>
        </authorList>
    </citation>
    <scope>NUCLEOTIDE SEQUENCE</scope>
    <source>
        <strain evidence="1">CBHHK002</strain>
    </source>
</reference>
<name>A0AAD6ZRB2_9AGAR</name>
<protein>
    <submittedName>
        <fullName evidence="1">Uncharacterized protein</fullName>
    </submittedName>
</protein>
<dbReference type="EMBL" id="JARIHO010000032">
    <property type="protein sequence ID" value="KAJ7334922.1"/>
    <property type="molecule type" value="Genomic_DNA"/>
</dbReference>
<evidence type="ECO:0000313" key="1">
    <source>
        <dbReference type="EMBL" id="KAJ7334922.1"/>
    </source>
</evidence>
<accession>A0AAD6ZRB2</accession>
<evidence type="ECO:0000313" key="2">
    <source>
        <dbReference type="Proteomes" id="UP001218218"/>
    </source>
</evidence>